<gene>
    <name evidence="1" type="ORF">M408DRAFT_8308</name>
</gene>
<reference evidence="1 2" key="1">
    <citation type="submission" date="2014-04" db="EMBL/GenBank/DDBJ databases">
        <authorList>
            <consortium name="DOE Joint Genome Institute"/>
            <person name="Kuo A."/>
            <person name="Zuccaro A."/>
            <person name="Kohler A."/>
            <person name="Nagy L.G."/>
            <person name="Floudas D."/>
            <person name="Copeland A."/>
            <person name="Barry K.W."/>
            <person name="Cichocki N."/>
            <person name="Veneault-Fourrey C."/>
            <person name="LaButti K."/>
            <person name="Lindquist E.A."/>
            <person name="Lipzen A."/>
            <person name="Lundell T."/>
            <person name="Morin E."/>
            <person name="Murat C."/>
            <person name="Sun H."/>
            <person name="Tunlid A."/>
            <person name="Henrissat B."/>
            <person name="Grigoriev I.V."/>
            <person name="Hibbett D.S."/>
            <person name="Martin F."/>
            <person name="Nordberg H.P."/>
            <person name="Cantor M.N."/>
            <person name="Hua S.X."/>
        </authorList>
    </citation>
    <scope>NUCLEOTIDE SEQUENCE [LARGE SCALE GENOMIC DNA]</scope>
    <source>
        <strain evidence="1 2">MAFF 305830</strain>
    </source>
</reference>
<accession>A0A0C3BCR8</accession>
<proteinExistence type="predicted"/>
<dbReference type="HOGENOM" id="CLU_1897489_0_0_1"/>
<reference evidence="2" key="2">
    <citation type="submission" date="2015-01" db="EMBL/GenBank/DDBJ databases">
        <title>Evolutionary Origins and Diversification of the Mycorrhizal Mutualists.</title>
        <authorList>
            <consortium name="DOE Joint Genome Institute"/>
            <consortium name="Mycorrhizal Genomics Consortium"/>
            <person name="Kohler A."/>
            <person name="Kuo A."/>
            <person name="Nagy L.G."/>
            <person name="Floudas D."/>
            <person name="Copeland A."/>
            <person name="Barry K.W."/>
            <person name="Cichocki N."/>
            <person name="Veneault-Fourrey C."/>
            <person name="LaButti K."/>
            <person name="Lindquist E.A."/>
            <person name="Lipzen A."/>
            <person name="Lundell T."/>
            <person name="Morin E."/>
            <person name="Murat C."/>
            <person name="Riley R."/>
            <person name="Ohm R."/>
            <person name="Sun H."/>
            <person name="Tunlid A."/>
            <person name="Henrissat B."/>
            <person name="Grigoriev I.V."/>
            <person name="Hibbett D.S."/>
            <person name="Martin F."/>
        </authorList>
    </citation>
    <scope>NUCLEOTIDE SEQUENCE [LARGE SCALE GENOMIC DNA]</scope>
    <source>
        <strain evidence="2">MAFF 305830</strain>
    </source>
</reference>
<name>A0A0C3BCR8_SERVB</name>
<dbReference type="AlphaFoldDB" id="A0A0C3BCR8"/>
<organism evidence="1 2">
    <name type="scientific">Serendipita vermifera MAFF 305830</name>
    <dbReference type="NCBI Taxonomy" id="933852"/>
    <lineage>
        <taxon>Eukaryota</taxon>
        <taxon>Fungi</taxon>
        <taxon>Dikarya</taxon>
        <taxon>Basidiomycota</taxon>
        <taxon>Agaricomycotina</taxon>
        <taxon>Agaricomycetes</taxon>
        <taxon>Sebacinales</taxon>
        <taxon>Serendipitaceae</taxon>
        <taxon>Serendipita</taxon>
    </lineage>
</organism>
<protein>
    <submittedName>
        <fullName evidence="1">Uncharacterized protein</fullName>
    </submittedName>
</protein>
<evidence type="ECO:0000313" key="1">
    <source>
        <dbReference type="EMBL" id="KIM29241.1"/>
    </source>
</evidence>
<evidence type="ECO:0000313" key="2">
    <source>
        <dbReference type="Proteomes" id="UP000054097"/>
    </source>
</evidence>
<keyword evidence="2" id="KW-1185">Reference proteome</keyword>
<dbReference type="EMBL" id="KN824289">
    <property type="protein sequence ID" value="KIM29241.1"/>
    <property type="molecule type" value="Genomic_DNA"/>
</dbReference>
<dbReference type="Proteomes" id="UP000054097">
    <property type="component" value="Unassembled WGS sequence"/>
</dbReference>
<sequence length="134" mass="15618">MEMVLRYEKDRSRDYRKDLVDGHVRHARMKPPRCEWGPHRGRHDFVLEGSLQDVLVCDLQVLDILLTVAVGVVSFVPNQAVSVTNTEFQRNSLQKERFRIYSPLLFPCAFKDIVYTQAEGLWHEVLQDMGEQVC</sequence>